<accession>A0ABY8N616</accession>
<dbReference type="Proteomes" id="UP001232117">
    <property type="component" value="Chromosome"/>
</dbReference>
<reference evidence="2 3" key="2">
    <citation type="submission" date="2023-06" db="EMBL/GenBank/DDBJ databases">
        <title>Complete Genome Sequence of Flavobacterium keumense K3R-10.</title>
        <authorList>
            <person name="Jeong H."/>
            <person name="Jhang S.Y."/>
            <person name="Kim J.N."/>
        </authorList>
    </citation>
    <scope>NUCLEOTIDE SEQUENCE [LARGE SCALE GENOMIC DNA]</scope>
    <source>
        <strain evidence="2 3">K3R-10</strain>
    </source>
</reference>
<dbReference type="InterPro" id="IPR050397">
    <property type="entry name" value="Env_Response_Regulators"/>
</dbReference>
<dbReference type="CDD" id="cd00038">
    <property type="entry name" value="CAP_ED"/>
    <property type="match status" value="1"/>
</dbReference>
<evidence type="ECO:0000313" key="3">
    <source>
        <dbReference type="Proteomes" id="UP001232117"/>
    </source>
</evidence>
<sequence>MNIIDKCLESGLYFQPKDLHIVNKLVSLLFTKKFKKKETLLKQGEICKEIFYVQKGLLRVYVLNDGREVNTWFVQEGDFITSVSSYHKQKPSEHCIEALEDCEIISIKKSTLDFIMKNNHKAALFASNELFNKLCDYQEQASALRFMNAESRYDYLFEKQKAVFNRISQKHLASFLGIDTTYLSKIIKKHIKVNR</sequence>
<protein>
    <submittedName>
        <fullName evidence="2">Crp/Fnr family transcriptional regulator</fullName>
    </submittedName>
</protein>
<dbReference type="InterPro" id="IPR018490">
    <property type="entry name" value="cNMP-bd_dom_sf"/>
</dbReference>
<dbReference type="PANTHER" id="PTHR24567">
    <property type="entry name" value="CRP FAMILY TRANSCRIPTIONAL REGULATORY PROTEIN"/>
    <property type="match status" value="1"/>
</dbReference>
<dbReference type="InterPro" id="IPR014710">
    <property type="entry name" value="RmlC-like_jellyroll"/>
</dbReference>
<reference evidence="2 3" key="1">
    <citation type="submission" date="2022-02" db="EMBL/GenBank/DDBJ databases">
        <authorList>
            <person name="Cha I.-T."/>
            <person name="Lee K.-E."/>
            <person name="Park S.-J."/>
        </authorList>
    </citation>
    <scope>NUCLEOTIDE SEQUENCE [LARGE SCALE GENOMIC DNA]</scope>
    <source>
        <strain evidence="2 3">K3R-10</strain>
    </source>
</reference>
<dbReference type="Pfam" id="PF00027">
    <property type="entry name" value="cNMP_binding"/>
    <property type="match status" value="1"/>
</dbReference>
<dbReference type="RefSeq" id="WP_264534298.1">
    <property type="nucleotide sequence ID" value="NZ_CP092332.1"/>
</dbReference>
<dbReference type="SUPFAM" id="SSF51206">
    <property type="entry name" value="cAMP-binding domain-like"/>
    <property type="match status" value="1"/>
</dbReference>
<evidence type="ECO:0000259" key="1">
    <source>
        <dbReference type="PROSITE" id="PS50042"/>
    </source>
</evidence>
<organism evidence="2 3">
    <name type="scientific">Flavobacterium keumense</name>
    <dbReference type="NCBI Taxonomy" id="1306518"/>
    <lineage>
        <taxon>Bacteria</taxon>
        <taxon>Pseudomonadati</taxon>
        <taxon>Bacteroidota</taxon>
        <taxon>Flavobacteriia</taxon>
        <taxon>Flavobacteriales</taxon>
        <taxon>Flavobacteriaceae</taxon>
        <taxon>Flavobacterium</taxon>
    </lineage>
</organism>
<name>A0ABY8N616_9FLAO</name>
<dbReference type="InterPro" id="IPR000595">
    <property type="entry name" value="cNMP-bd_dom"/>
</dbReference>
<gene>
    <name evidence="2" type="ORF">MG292_02345</name>
</gene>
<dbReference type="EMBL" id="CP092332">
    <property type="protein sequence ID" value="WGK95087.1"/>
    <property type="molecule type" value="Genomic_DNA"/>
</dbReference>
<dbReference type="PROSITE" id="PS50042">
    <property type="entry name" value="CNMP_BINDING_3"/>
    <property type="match status" value="1"/>
</dbReference>
<dbReference type="PANTHER" id="PTHR24567:SF76">
    <property type="entry name" value="CYCLIC NUCLEOTIDE-BINDING DOMAIN PROTEIN"/>
    <property type="match status" value="1"/>
</dbReference>
<dbReference type="SMART" id="SM00100">
    <property type="entry name" value="cNMP"/>
    <property type="match status" value="1"/>
</dbReference>
<feature type="domain" description="Cyclic nucleotide-binding" evidence="1">
    <location>
        <begin position="13"/>
        <end position="116"/>
    </location>
</feature>
<proteinExistence type="predicted"/>
<dbReference type="Gene3D" id="2.60.120.10">
    <property type="entry name" value="Jelly Rolls"/>
    <property type="match status" value="1"/>
</dbReference>
<evidence type="ECO:0000313" key="2">
    <source>
        <dbReference type="EMBL" id="WGK95087.1"/>
    </source>
</evidence>
<keyword evidence="3" id="KW-1185">Reference proteome</keyword>